<evidence type="ECO:0000259" key="7">
    <source>
        <dbReference type="Pfam" id="PF25917"/>
    </source>
</evidence>
<evidence type="ECO:0000256" key="1">
    <source>
        <dbReference type="ARBA" id="ARBA00004167"/>
    </source>
</evidence>
<dbReference type="Gene3D" id="2.40.30.170">
    <property type="match status" value="1"/>
</dbReference>
<evidence type="ECO:0000259" key="8">
    <source>
        <dbReference type="Pfam" id="PF25990"/>
    </source>
</evidence>
<dbReference type="EMBL" id="CP002028">
    <property type="protein sequence ID" value="ADG81782.1"/>
    <property type="molecule type" value="Genomic_DNA"/>
</dbReference>
<accession>D5XDD4</accession>
<dbReference type="KEGG" id="tjr:TherJR_0916"/>
<dbReference type="HOGENOM" id="CLU_018816_11_0_9"/>
<protein>
    <submittedName>
        <fullName evidence="9">Secretion protein HlyD family protein</fullName>
    </submittedName>
</protein>
<dbReference type="GO" id="GO:0055085">
    <property type="term" value="P:transmembrane transport"/>
    <property type="evidence" value="ECO:0007669"/>
    <property type="project" value="InterPro"/>
</dbReference>
<reference evidence="9 10" key="1">
    <citation type="submission" date="2010-05" db="EMBL/GenBank/DDBJ databases">
        <title>Complete sequence of Thermincola sp. JR.</title>
        <authorList>
            <consortium name="US DOE Joint Genome Institute"/>
            <person name="Lucas S."/>
            <person name="Copeland A."/>
            <person name="Lapidus A."/>
            <person name="Cheng J.-F."/>
            <person name="Bruce D."/>
            <person name="Goodwin L."/>
            <person name="Pitluck S."/>
            <person name="Chertkov O."/>
            <person name="Detter J.C."/>
            <person name="Han C."/>
            <person name="Tapia R."/>
            <person name="Land M."/>
            <person name="Hauser L."/>
            <person name="Kyrpides N."/>
            <person name="Mikhailova N."/>
            <person name="Hazen T.C."/>
            <person name="Woyke T."/>
        </authorList>
    </citation>
    <scope>NUCLEOTIDE SEQUENCE [LARGE SCALE GENOMIC DNA]</scope>
    <source>
        <strain evidence="9 10">JR</strain>
    </source>
</reference>
<sequence precursor="true">MNGKRKVIIFSVLILMLAAMAGVGGYYWYENTYYVTTEDARVTGDLVRVSPQIAAKLKEFNIEEGQMVHKDQILGQQEATNLPDANLEMANIRAPITGIVLKKQGTVGEVVAPGQMLAMLADPAKLYISANIDETKVARIKEGQKADIKIDEYGDRNFTGRVVSIGQATTATFSLLPSSTGGNFTKVVQKVPVKIQLDQHDVTLKPGTSAVVKIRVR</sequence>
<dbReference type="Proteomes" id="UP000002377">
    <property type="component" value="Chromosome"/>
</dbReference>
<dbReference type="STRING" id="635013.TherJR_0916"/>
<dbReference type="PANTHER" id="PTHR30386">
    <property type="entry name" value="MEMBRANE FUSION SUBUNIT OF EMRAB-TOLC MULTIDRUG EFFLUX PUMP"/>
    <property type="match status" value="1"/>
</dbReference>
<dbReference type="GO" id="GO:0016020">
    <property type="term" value="C:membrane"/>
    <property type="evidence" value="ECO:0007669"/>
    <property type="project" value="UniProtKB-SubCell"/>
</dbReference>
<dbReference type="eggNOG" id="COG1566">
    <property type="taxonomic scope" value="Bacteria"/>
</dbReference>
<dbReference type="RefSeq" id="WP_013119801.1">
    <property type="nucleotide sequence ID" value="NC_014152.1"/>
</dbReference>
<dbReference type="InterPro" id="IPR058625">
    <property type="entry name" value="MdtA-like_BSH"/>
</dbReference>
<keyword evidence="10" id="KW-1185">Reference proteome</keyword>
<keyword evidence="4 6" id="KW-1133">Transmembrane helix</keyword>
<feature type="transmembrane region" description="Helical" evidence="6">
    <location>
        <begin position="7"/>
        <end position="29"/>
    </location>
</feature>
<evidence type="ECO:0000256" key="2">
    <source>
        <dbReference type="ARBA" id="ARBA00009477"/>
    </source>
</evidence>
<feature type="domain" description="Multidrug resistance protein MdtA-like barrel-sandwich hybrid" evidence="7">
    <location>
        <begin position="47"/>
        <end position="120"/>
    </location>
</feature>
<feature type="domain" description="YknX-like beta-barrel" evidence="8">
    <location>
        <begin position="128"/>
        <end position="214"/>
    </location>
</feature>
<dbReference type="OrthoDB" id="9811754at2"/>
<organism evidence="9 10">
    <name type="scientific">Thermincola potens (strain JR)</name>
    <dbReference type="NCBI Taxonomy" id="635013"/>
    <lineage>
        <taxon>Bacteria</taxon>
        <taxon>Bacillati</taxon>
        <taxon>Bacillota</taxon>
        <taxon>Clostridia</taxon>
        <taxon>Eubacteriales</taxon>
        <taxon>Thermincolaceae</taxon>
        <taxon>Thermincola</taxon>
    </lineage>
</organism>
<keyword evidence="5 6" id="KW-0472">Membrane</keyword>
<evidence type="ECO:0000256" key="3">
    <source>
        <dbReference type="ARBA" id="ARBA00022692"/>
    </source>
</evidence>
<dbReference type="PANTHER" id="PTHR30386:SF26">
    <property type="entry name" value="TRANSPORT PROTEIN COMB"/>
    <property type="match status" value="1"/>
</dbReference>
<dbReference type="AlphaFoldDB" id="D5XDD4"/>
<evidence type="ECO:0000313" key="10">
    <source>
        <dbReference type="Proteomes" id="UP000002377"/>
    </source>
</evidence>
<proteinExistence type="inferred from homology"/>
<keyword evidence="3 6" id="KW-0812">Transmembrane</keyword>
<gene>
    <name evidence="9" type="ordered locus">TherJR_0916</name>
</gene>
<dbReference type="InterPro" id="IPR050739">
    <property type="entry name" value="MFP"/>
</dbReference>
<dbReference type="Pfam" id="PF25917">
    <property type="entry name" value="BSH_RND"/>
    <property type="match status" value="1"/>
</dbReference>
<comment type="subcellular location">
    <subcellularLocation>
        <location evidence="1">Membrane</location>
        <topology evidence="1">Single-pass membrane protein</topology>
    </subcellularLocation>
</comment>
<dbReference type="SUPFAM" id="SSF111369">
    <property type="entry name" value="HlyD-like secretion proteins"/>
    <property type="match status" value="1"/>
</dbReference>
<name>D5XDD4_THEPJ</name>
<evidence type="ECO:0000256" key="5">
    <source>
        <dbReference type="ARBA" id="ARBA00023136"/>
    </source>
</evidence>
<dbReference type="Gene3D" id="2.40.50.100">
    <property type="match status" value="1"/>
</dbReference>
<comment type="similarity">
    <text evidence="2">Belongs to the membrane fusion protein (MFP) (TC 8.A.1) family.</text>
</comment>
<evidence type="ECO:0000256" key="4">
    <source>
        <dbReference type="ARBA" id="ARBA00022989"/>
    </source>
</evidence>
<dbReference type="InterPro" id="IPR058636">
    <property type="entry name" value="Beta-barrel_YknX"/>
</dbReference>
<dbReference type="Pfam" id="PF25990">
    <property type="entry name" value="Beta-barrel_YknX"/>
    <property type="match status" value="1"/>
</dbReference>
<evidence type="ECO:0000313" key="9">
    <source>
        <dbReference type="EMBL" id="ADG81782.1"/>
    </source>
</evidence>
<evidence type="ECO:0000256" key="6">
    <source>
        <dbReference type="SAM" id="Phobius"/>
    </source>
</evidence>